<proteinExistence type="inferred from homology"/>
<dbReference type="PANTHER" id="PTHR43357">
    <property type="entry name" value="INNER MEMBRANE ABC TRANSPORTER PERMEASE PROTEIN YDCV"/>
    <property type="match status" value="1"/>
</dbReference>
<evidence type="ECO:0000256" key="2">
    <source>
        <dbReference type="ARBA" id="ARBA00022448"/>
    </source>
</evidence>
<evidence type="ECO:0000256" key="1">
    <source>
        <dbReference type="ARBA" id="ARBA00004429"/>
    </source>
</evidence>
<keyword evidence="11" id="KW-1185">Reference proteome</keyword>
<dbReference type="GO" id="GO:0005886">
    <property type="term" value="C:plasma membrane"/>
    <property type="evidence" value="ECO:0007669"/>
    <property type="project" value="UniProtKB-SubCell"/>
</dbReference>
<dbReference type="PANTHER" id="PTHR43357:SF4">
    <property type="entry name" value="INNER MEMBRANE ABC TRANSPORTER PERMEASE PROTEIN YDCV"/>
    <property type="match status" value="1"/>
</dbReference>
<keyword evidence="5 8" id="KW-0812">Transmembrane</keyword>
<comment type="similarity">
    <text evidence="8">Belongs to the binding-protein-dependent transport system permease family.</text>
</comment>
<name>A0A239SPI9_9STRE</name>
<feature type="domain" description="ABC transmembrane type-1" evidence="9">
    <location>
        <begin position="68"/>
        <end position="255"/>
    </location>
</feature>
<organism evidence="10 11">
    <name type="scientific">Streptococcus merionis</name>
    <dbReference type="NCBI Taxonomy" id="400065"/>
    <lineage>
        <taxon>Bacteria</taxon>
        <taxon>Bacillati</taxon>
        <taxon>Bacillota</taxon>
        <taxon>Bacilli</taxon>
        <taxon>Lactobacillales</taxon>
        <taxon>Streptococcaceae</taxon>
        <taxon>Streptococcus</taxon>
    </lineage>
</organism>
<feature type="transmembrane region" description="Helical" evidence="8">
    <location>
        <begin position="130"/>
        <end position="150"/>
    </location>
</feature>
<dbReference type="CDD" id="cd06261">
    <property type="entry name" value="TM_PBP2"/>
    <property type="match status" value="1"/>
</dbReference>
<reference evidence="10 11" key="1">
    <citation type="submission" date="2017-06" db="EMBL/GenBank/DDBJ databases">
        <authorList>
            <consortium name="Pathogen Informatics"/>
        </authorList>
    </citation>
    <scope>NUCLEOTIDE SEQUENCE [LARGE SCALE GENOMIC DNA]</scope>
    <source>
        <strain evidence="10 11">NCTC13788</strain>
    </source>
</reference>
<dbReference type="PROSITE" id="PS50928">
    <property type="entry name" value="ABC_TM1"/>
    <property type="match status" value="1"/>
</dbReference>
<keyword evidence="7 8" id="KW-0472">Membrane</keyword>
<dbReference type="Proteomes" id="UP000215185">
    <property type="component" value="Chromosome 1"/>
</dbReference>
<evidence type="ECO:0000256" key="4">
    <source>
        <dbReference type="ARBA" id="ARBA00022519"/>
    </source>
</evidence>
<dbReference type="GO" id="GO:0055085">
    <property type="term" value="P:transmembrane transport"/>
    <property type="evidence" value="ECO:0007669"/>
    <property type="project" value="InterPro"/>
</dbReference>
<dbReference type="RefSeq" id="WP_018373894.1">
    <property type="nucleotide sequence ID" value="NZ_LT906439.1"/>
</dbReference>
<evidence type="ECO:0000256" key="6">
    <source>
        <dbReference type="ARBA" id="ARBA00022989"/>
    </source>
</evidence>
<dbReference type="InterPro" id="IPR000515">
    <property type="entry name" value="MetI-like"/>
</dbReference>
<dbReference type="SUPFAM" id="SSF161098">
    <property type="entry name" value="MetI-like"/>
    <property type="match status" value="1"/>
</dbReference>
<keyword evidence="6 8" id="KW-1133">Transmembrane helix</keyword>
<dbReference type="Pfam" id="PF00528">
    <property type="entry name" value="BPD_transp_1"/>
    <property type="match status" value="1"/>
</dbReference>
<evidence type="ECO:0000313" key="11">
    <source>
        <dbReference type="Proteomes" id="UP000215185"/>
    </source>
</evidence>
<dbReference type="AlphaFoldDB" id="A0A239SPI9"/>
<sequence>MINTKQHKFFTIFYAVVLLAVLVYLLVPLSATLLYSIATSWTTSIFPEAYTVKWFAELLKDGQFYAAMGRTILLALVGTFGSIVLIVPTVYVLYVYHTHWLWMMDSLQIMAFSVPAVISAMALMSAYSGLGIPMIVLVIGSYIVGGIPMIQLGTRNALRAIDAKVLVESAEILGTSKFTAFTKIILPNIKKGVIAAALFRFSTLFGEFGTLNLLVGGDFPNIQIFLRQNMTKSGHYTAAISISYFVIVTLMTVIGLALTNSVTRKERK</sequence>
<feature type="transmembrane region" description="Helical" evidence="8">
    <location>
        <begin position="72"/>
        <end position="94"/>
    </location>
</feature>
<feature type="transmembrane region" description="Helical" evidence="8">
    <location>
        <begin position="106"/>
        <end position="124"/>
    </location>
</feature>
<dbReference type="eggNOG" id="COG1177">
    <property type="taxonomic scope" value="Bacteria"/>
</dbReference>
<feature type="transmembrane region" description="Helical" evidence="8">
    <location>
        <begin position="12"/>
        <end position="38"/>
    </location>
</feature>
<gene>
    <name evidence="10" type="ORF">SAMEA4412692_00317</name>
</gene>
<accession>A0A239SPI9</accession>
<evidence type="ECO:0000313" key="10">
    <source>
        <dbReference type="EMBL" id="SNU86644.1"/>
    </source>
</evidence>
<evidence type="ECO:0000256" key="8">
    <source>
        <dbReference type="RuleBase" id="RU363032"/>
    </source>
</evidence>
<dbReference type="STRING" id="1123308.GCA_000380085_01344"/>
<evidence type="ECO:0000256" key="7">
    <source>
        <dbReference type="ARBA" id="ARBA00023136"/>
    </source>
</evidence>
<dbReference type="InterPro" id="IPR035906">
    <property type="entry name" value="MetI-like_sf"/>
</dbReference>
<comment type="subcellular location">
    <subcellularLocation>
        <location evidence="1">Cell inner membrane</location>
        <topology evidence="1">Multi-pass membrane protein</topology>
    </subcellularLocation>
    <subcellularLocation>
        <location evidence="8">Cell membrane</location>
        <topology evidence="8">Multi-pass membrane protein</topology>
    </subcellularLocation>
</comment>
<feature type="transmembrane region" description="Helical" evidence="8">
    <location>
        <begin position="193"/>
        <end position="215"/>
    </location>
</feature>
<keyword evidence="4" id="KW-0997">Cell inner membrane</keyword>
<feature type="transmembrane region" description="Helical" evidence="8">
    <location>
        <begin position="235"/>
        <end position="258"/>
    </location>
</feature>
<evidence type="ECO:0000256" key="5">
    <source>
        <dbReference type="ARBA" id="ARBA00022692"/>
    </source>
</evidence>
<keyword evidence="3" id="KW-1003">Cell membrane</keyword>
<dbReference type="KEGG" id="smen:SAMEA4412692_0317"/>
<dbReference type="Gene3D" id="1.10.3720.10">
    <property type="entry name" value="MetI-like"/>
    <property type="match status" value="1"/>
</dbReference>
<dbReference type="EMBL" id="LT906439">
    <property type="protein sequence ID" value="SNU86644.1"/>
    <property type="molecule type" value="Genomic_DNA"/>
</dbReference>
<protein>
    <submittedName>
        <fullName evidence="10">ABC transporter permease SP1688</fullName>
    </submittedName>
</protein>
<evidence type="ECO:0000256" key="3">
    <source>
        <dbReference type="ARBA" id="ARBA00022475"/>
    </source>
</evidence>
<evidence type="ECO:0000259" key="9">
    <source>
        <dbReference type="PROSITE" id="PS50928"/>
    </source>
</evidence>
<keyword evidence="2 8" id="KW-0813">Transport</keyword>